<organism evidence="3 4">
    <name type="scientific">Dunaliella salina</name>
    <name type="common">Green alga</name>
    <name type="synonym">Protococcus salinus</name>
    <dbReference type="NCBI Taxonomy" id="3046"/>
    <lineage>
        <taxon>Eukaryota</taxon>
        <taxon>Viridiplantae</taxon>
        <taxon>Chlorophyta</taxon>
        <taxon>core chlorophytes</taxon>
        <taxon>Chlorophyceae</taxon>
        <taxon>CS clade</taxon>
        <taxon>Chlamydomonadales</taxon>
        <taxon>Dunaliellaceae</taxon>
        <taxon>Dunaliella</taxon>
    </lineage>
</organism>
<evidence type="ECO:0000313" key="3">
    <source>
        <dbReference type="EMBL" id="KAF5833500.1"/>
    </source>
</evidence>
<dbReference type="Pfam" id="PF01593">
    <property type="entry name" value="Amino_oxidase"/>
    <property type="match status" value="1"/>
</dbReference>
<dbReference type="Gene3D" id="3.50.50.60">
    <property type="entry name" value="FAD/NAD(P)-binding domain"/>
    <property type="match status" value="1"/>
</dbReference>
<evidence type="ECO:0000256" key="1">
    <source>
        <dbReference type="SAM" id="MobiDB-lite"/>
    </source>
</evidence>
<sequence length="557" mass="61580">MLAKTGFTPGLNHRKELQPHTHRLKQAAAPRRRCIRVYAENGKNVVIVGGGWAGFGAAKHLSECGYNTTLLDAKSNPGGLSSGFRTKKGQAVEAGIKGFWYSYKNIFKLVEELNLPEWPFTDWTNSGFWSPKGLVTEAPVFSRQAQLPTFLGQSVHTVGLHWSISLPDRLTMIPFLGSFFDYNTNEETYKEYDSMSAYELYRRTGVSREAYEQFLRPTLLVGLFAPPESVSAAVMLETLWYYVMAHQNYFDVCWCKGSVAERIFAPLVQRIRGRGGKVHGNQLVTSLNIEEIDGVPQVTAVEATDRETGETTIHQADAVVLAVGINAMQKLITANPPLAAQNDFSNIMHLKSLDVIATRLFFDRPVPTKYPANVLSGFEPAAGATFFNLNEIQDEYRNAEGSVITVDFYNASALLPLTDEALIQRVRSHLEKCEPGFKGAKVVDSVVLRYPNAVTHFSPGSYPDRPFQTTSIPNIMMAGDWVRGLQHDAAGLSQERALVSGLSAANLVVERLGGGEPATILDADPDEPHVALTRQLVTQTRRVTSFPEILGLRNPFL</sequence>
<dbReference type="InterPro" id="IPR050464">
    <property type="entry name" value="Zeta_carotene_desat/Oxidored"/>
</dbReference>
<evidence type="ECO:0000313" key="4">
    <source>
        <dbReference type="Proteomes" id="UP000815325"/>
    </source>
</evidence>
<dbReference type="Proteomes" id="UP000815325">
    <property type="component" value="Unassembled WGS sequence"/>
</dbReference>
<dbReference type="SUPFAM" id="SSF51905">
    <property type="entry name" value="FAD/NAD(P)-binding domain"/>
    <property type="match status" value="1"/>
</dbReference>
<accession>A0ABQ7GFW6</accession>
<dbReference type="PANTHER" id="PTHR42923:SF46">
    <property type="entry name" value="AMINE OXIDASE"/>
    <property type="match status" value="1"/>
</dbReference>
<protein>
    <recommendedName>
        <fullName evidence="2">Amine oxidase domain-containing protein</fullName>
    </recommendedName>
</protein>
<feature type="region of interest" description="Disordered" evidence="1">
    <location>
        <begin position="1"/>
        <end position="25"/>
    </location>
</feature>
<gene>
    <name evidence="3" type="ORF">DUNSADRAFT_10187</name>
</gene>
<reference evidence="3" key="1">
    <citation type="submission" date="2017-08" db="EMBL/GenBank/DDBJ databases">
        <authorList>
            <person name="Polle J.E."/>
            <person name="Barry K."/>
            <person name="Cushman J."/>
            <person name="Schmutz J."/>
            <person name="Tran D."/>
            <person name="Hathwaick L.T."/>
            <person name="Yim W.C."/>
            <person name="Jenkins J."/>
            <person name="Mckie-Krisberg Z.M."/>
            <person name="Prochnik S."/>
            <person name="Lindquist E."/>
            <person name="Dockter R.B."/>
            <person name="Adam C."/>
            <person name="Molina H."/>
            <person name="Bunkerborg J."/>
            <person name="Jin E."/>
            <person name="Buchheim M."/>
            <person name="Magnuson J."/>
        </authorList>
    </citation>
    <scope>NUCLEOTIDE SEQUENCE</scope>
    <source>
        <strain evidence="3">CCAP 19/18</strain>
    </source>
</reference>
<feature type="domain" description="Amine oxidase" evidence="2">
    <location>
        <begin position="53"/>
        <end position="508"/>
    </location>
</feature>
<dbReference type="EMBL" id="MU069807">
    <property type="protein sequence ID" value="KAF5833500.1"/>
    <property type="molecule type" value="Genomic_DNA"/>
</dbReference>
<dbReference type="PANTHER" id="PTHR42923">
    <property type="entry name" value="PROTOPORPHYRINOGEN OXIDASE"/>
    <property type="match status" value="1"/>
</dbReference>
<keyword evidence="4" id="KW-1185">Reference proteome</keyword>
<evidence type="ECO:0000259" key="2">
    <source>
        <dbReference type="Pfam" id="PF01593"/>
    </source>
</evidence>
<name>A0ABQ7GFW6_DUNSA</name>
<dbReference type="InterPro" id="IPR002937">
    <property type="entry name" value="Amino_oxidase"/>
</dbReference>
<dbReference type="InterPro" id="IPR036188">
    <property type="entry name" value="FAD/NAD-bd_sf"/>
</dbReference>
<comment type="caution">
    <text evidence="3">The sequence shown here is derived from an EMBL/GenBank/DDBJ whole genome shotgun (WGS) entry which is preliminary data.</text>
</comment>
<proteinExistence type="predicted"/>